<dbReference type="SUPFAM" id="SSF48464">
    <property type="entry name" value="ENTH/VHS domain"/>
    <property type="match status" value="1"/>
</dbReference>
<feature type="region of interest" description="Disordered" evidence="9">
    <location>
        <begin position="357"/>
        <end position="382"/>
    </location>
</feature>
<dbReference type="FunFam" id="1.20.58.160:FF:000003">
    <property type="entry name" value="VHS domain protein"/>
    <property type="match status" value="1"/>
</dbReference>
<dbReference type="PROSITE" id="PS50909">
    <property type="entry name" value="GAT"/>
    <property type="match status" value="1"/>
</dbReference>
<dbReference type="InterPro" id="IPR052653">
    <property type="entry name" value="ARF-binding"/>
</dbReference>
<dbReference type="EMBL" id="FXLY01000004">
    <property type="protein sequence ID" value="SMN19684.1"/>
    <property type="molecule type" value="Genomic_DNA"/>
</dbReference>
<sequence length="598" mass="65877">MSHGVYLGDTPVRRPGISTNPLMRKIQRACRMTLPEPDIALNLDVADYINEKQGATAHDATTTIVKLINSRDTHTAVFALSLLDVLVKNCGYPIHLQISRKDFLNELVKRFPEHPPMRYSKVQRLILTAIEEWYQTVSKHSPYKDDMTYIRDMRRLLKYKGYVLPKIQAEDLAVMRPTDQLKSVSEIQKEQEIAQAAKLEELIRSGKPDDLREANKLMKVMAGFKEDNMVNAKQSINTELNKLKRKADLLNEMLNTSTEADLQNNETVEELYSALKTSQPKFQKIIEEEHEDDDLVQSLLKFNDAINQLIEKYALLKIGNREAAERINPANLNDVTNNISQTGGALANEINLIDFDDDTGAASPAPASSSAGSSNNNSNSDPLIDLLGDLNISSTPITSTNTTNNNQFLSSEVDGGISLDSTVPPSSSNTVPISASSGDPFDLLSDFSSPNVSTPTANLSAPTATTTSPIITTPSATANSSVRANVSKSAKIQIDVLVSREDNSTIKIKTLFSNSSPDLVKDFVYSMAVPKSFNLKLQPQSSSTLAAFTNEGVHQNALVENAVRENLEKKPLKIKWKATYNINSNPVEETAIFQLPVV</sequence>
<dbReference type="Pfam" id="PF18308">
    <property type="entry name" value="GGA_N-GAT"/>
    <property type="match status" value="1"/>
</dbReference>
<dbReference type="SUPFAM" id="SSF89009">
    <property type="entry name" value="GAT-like domain"/>
    <property type="match status" value="1"/>
</dbReference>
<evidence type="ECO:0000259" key="12">
    <source>
        <dbReference type="PROSITE" id="PS50909"/>
    </source>
</evidence>
<dbReference type="Pfam" id="PF03127">
    <property type="entry name" value="GAT"/>
    <property type="match status" value="1"/>
</dbReference>
<dbReference type="InterPro" id="IPR041198">
    <property type="entry name" value="GGA_N-GAT"/>
</dbReference>
<evidence type="ECO:0000259" key="10">
    <source>
        <dbReference type="PROSITE" id="PS50179"/>
    </source>
</evidence>
<dbReference type="Gene3D" id="1.20.58.160">
    <property type="match status" value="1"/>
</dbReference>
<keyword evidence="5 8" id="KW-0175">Coiled coil</keyword>
<dbReference type="Gene3D" id="2.60.40.1230">
    <property type="match status" value="1"/>
</dbReference>
<keyword evidence="2" id="KW-0813">Transport</keyword>
<feature type="region of interest" description="Disordered" evidence="9">
    <location>
        <begin position="416"/>
        <end position="435"/>
    </location>
</feature>
<accession>A0A1X7R2D1</accession>
<feature type="compositionally biased region" description="Low complexity" evidence="9">
    <location>
        <begin position="453"/>
        <end position="472"/>
    </location>
</feature>
<evidence type="ECO:0000256" key="5">
    <source>
        <dbReference type="ARBA" id="ARBA00023054"/>
    </source>
</evidence>
<reference evidence="13 14" key="1">
    <citation type="submission" date="2017-04" db="EMBL/GenBank/DDBJ databases">
        <authorList>
            <person name="Afonso C.L."/>
            <person name="Miller P.J."/>
            <person name="Scott M.A."/>
            <person name="Spackman E."/>
            <person name="Goraichik I."/>
            <person name="Dimitrov K.M."/>
            <person name="Suarez D.L."/>
            <person name="Swayne D.E."/>
        </authorList>
    </citation>
    <scope>NUCLEOTIDE SEQUENCE [LARGE SCALE GENOMIC DNA]</scope>
</reference>
<dbReference type="Proteomes" id="UP000196158">
    <property type="component" value="Unassembled WGS sequence"/>
</dbReference>
<gene>
    <name evidence="13" type="ORF">KASA_0O02552G</name>
</gene>
<dbReference type="InterPro" id="IPR038425">
    <property type="entry name" value="GAT_sf"/>
</dbReference>
<protein>
    <submittedName>
        <fullName evidence="13">Similar to Saccharomyces cerevisiae YHR108W GGA2 Protein that interacts with and regulates Arf1p and Arf2p in a GTP-dependent manner to facilitate traffic through the late Golgi</fullName>
    </submittedName>
</protein>
<dbReference type="GO" id="GO:0005802">
    <property type="term" value="C:trans-Golgi network"/>
    <property type="evidence" value="ECO:0007669"/>
    <property type="project" value="UniProtKB-ARBA"/>
</dbReference>
<dbReference type="InterPro" id="IPR004152">
    <property type="entry name" value="GAT_dom"/>
</dbReference>
<evidence type="ECO:0000259" key="11">
    <source>
        <dbReference type="PROSITE" id="PS50180"/>
    </source>
</evidence>
<dbReference type="STRING" id="1789683.A0A1X7R2D1"/>
<dbReference type="InterPro" id="IPR008153">
    <property type="entry name" value="GAE_dom"/>
</dbReference>
<dbReference type="CDD" id="cd14235">
    <property type="entry name" value="GAT_GGA_fungi"/>
    <property type="match status" value="1"/>
</dbReference>
<dbReference type="CDD" id="cd16998">
    <property type="entry name" value="VHS_GGA_fungi"/>
    <property type="match status" value="1"/>
</dbReference>
<evidence type="ECO:0000256" key="3">
    <source>
        <dbReference type="ARBA" id="ARBA00022927"/>
    </source>
</evidence>
<dbReference type="GO" id="GO:0035091">
    <property type="term" value="F:phosphatidylinositol binding"/>
    <property type="evidence" value="ECO:0007669"/>
    <property type="project" value="InterPro"/>
</dbReference>
<dbReference type="GO" id="GO:0006896">
    <property type="term" value="P:Golgi to vacuole transport"/>
    <property type="evidence" value="ECO:0007669"/>
    <property type="project" value="UniProtKB-ARBA"/>
</dbReference>
<feature type="domain" description="VHS" evidence="10">
    <location>
        <begin position="29"/>
        <end position="165"/>
    </location>
</feature>
<proteinExistence type="predicted"/>
<dbReference type="FunFam" id="1.20.5.170:FF:000024">
    <property type="entry name" value="VHS domain-containing protein"/>
    <property type="match status" value="1"/>
</dbReference>
<evidence type="ECO:0000256" key="2">
    <source>
        <dbReference type="ARBA" id="ARBA00022448"/>
    </source>
</evidence>
<dbReference type="PANTHER" id="PTHR47180:SF1">
    <property type="entry name" value="ADP-RIBOSYLATION FACTOR-BINDING PROTEIN GGA1-RELATED"/>
    <property type="match status" value="1"/>
</dbReference>
<evidence type="ECO:0000256" key="4">
    <source>
        <dbReference type="ARBA" id="ARBA00023034"/>
    </source>
</evidence>
<keyword evidence="3" id="KW-0653">Protein transport</keyword>
<feature type="compositionally biased region" description="Low complexity" evidence="9">
    <location>
        <begin position="421"/>
        <end position="434"/>
    </location>
</feature>
<dbReference type="SMART" id="SM00809">
    <property type="entry name" value="Alpha_adaptinC2"/>
    <property type="match status" value="1"/>
</dbReference>
<comment type="function">
    <text evidence="6">May play a role in the regulation of membrane traffic through the trans-Golgi network.</text>
</comment>
<dbReference type="AlphaFoldDB" id="A0A1X7R2D1"/>
<dbReference type="GO" id="GO:0043130">
    <property type="term" value="F:ubiquitin binding"/>
    <property type="evidence" value="ECO:0007669"/>
    <property type="project" value="InterPro"/>
</dbReference>
<feature type="coiled-coil region" evidence="8">
    <location>
        <begin position="226"/>
        <end position="260"/>
    </location>
</feature>
<dbReference type="GO" id="GO:0005829">
    <property type="term" value="C:cytosol"/>
    <property type="evidence" value="ECO:0007669"/>
    <property type="project" value="GOC"/>
</dbReference>
<feature type="domain" description="GAT" evidence="12">
    <location>
        <begin position="192"/>
        <end position="318"/>
    </location>
</feature>
<dbReference type="FunFam" id="1.25.40.90:FF:000008">
    <property type="entry name" value="VHS domain protein"/>
    <property type="match status" value="1"/>
</dbReference>
<dbReference type="SMART" id="SM00288">
    <property type="entry name" value="VHS"/>
    <property type="match status" value="1"/>
</dbReference>
<evidence type="ECO:0000256" key="7">
    <source>
        <dbReference type="ARBA" id="ARBA00065344"/>
    </source>
</evidence>
<dbReference type="InterPro" id="IPR008942">
    <property type="entry name" value="ENTH_VHS"/>
</dbReference>
<dbReference type="SUPFAM" id="SSF49348">
    <property type="entry name" value="Clathrin adaptor appendage domain"/>
    <property type="match status" value="1"/>
</dbReference>
<dbReference type="GO" id="GO:0043328">
    <property type="term" value="P:protein transport to vacuole involved in ubiquitin-dependent protein catabolic process via the multivesicular body sorting pathway"/>
    <property type="evidence" value="ECO:0007669"/>
    <property type="project" value="UniProtKB-ARBA"/>
</dbReference>
<evidence type="ECO:0000256" key="9">
    <source>
        <dbReference type="SAM" id="MobiDB-lite"/>
    </source>
</evidence>
<dbReference type="Pfam" id="PF02883">
    <property type="entry name" value="Alpha_adaptinC2"/>
    <property type="match status" value="1"/>
</dbReference>
<evidence type="ECO:0000313" key="14">
    <source>
        <dbReference type="Proteomes" id="UP000196158"/>
    </source>
</evidence>
<dbReference type="Gene3D" id="1.20.5.170">
    <property type="match status" value="1"/>
</dbReference>
<organism evidence="13 14">
    <name type="scientific">Maudiozyma saulgeensis</name>
    <dbReference type="NCBI Taxonomy" id="1789683"/>
    <lineage>
        <taxon>Eukaryota</taxon>
        <taxon>Fungi</taxon>
        <taxon>Dikarya</taxon>
        <taxon>Ascomycota</taxon>
        <taxon>Saccharomycotina</taxon>
        <taxon>Saccharomycetes</taxon>
        <taxon>Saccharomycetales</taxon>
        <taxon>Saccharomycetaceae</taxon>
        <taxon>Maudiozyma</taxon>
    </lineage>
</organism>
<evidence type="ECO:0000256" key="1">
    <source>
        <dbReference type="ARBA" id="ARBA00004601"/>
    </source>
</evidence>
<feature type="domain" description="GAE" evidence="11">
    <location>
        <begin position="477"/>
        <end position="597"/>
    </location>
</feature>
<dbReference type="InterPro" id="IPR002014">
    <property type="entry name" value="VHS_dom"/>
</dbReference>
<dbReference type="PROSITE" id="PS50179">
    <property type="entry name" value="VHS"/>
    <property type="match status" value="1"/>
</dbReference>
<evidence type="ECO:0000256" key="6">
    <source>
        <dbReference type="ARBA" id="ARBA00053552"/>
    </source>
</evidence>
<feature type="region of interest" description="Disordered" evidence="9">
    <location>
        <begin position="446"/>
        <end position="472"/>
    </location>
</feature>
<dbReference type="InterPro" id="IPR013041">
    <property type="entry name" value="Clathrin_app_Ig-like_sf"/>
</dbReference>
<evidence type="ECO:0000313" key="13">
    <source>
        <dbReference type="EMBL" id="SMN19684.1"/>
    </source>
</evidence>
<dbReference type="PROSITE" id="PS50180">
    <property type="entry name" value="GAE"/>
    <property type="match status" value="1"/>
</dbReference>
<dbReference type="OrthoDB" id="2018246at2759"/>
<feature type="compositionally biased region" description="Low complexity" evidence="9">
    <location>
        <begin position="360"/>
        <end position="380"/>
    </location>
</feature>
<dbReference type="PANTHER" id="PTHR47180">
    <property type="entry name" value="ADP-RIBOSYLATION FACTOR-BINDING PROTEIN GGA1-RELATED"/>
    <property type="match status" value="1"/>
</dbReference>
<keyword evidence="14" id="KW-1185">Reference proteome</keyword>
<evidence type="ECO:0000256" key="8">
    <source>
        <dbReference type="SAM" id="Coils"/>
    </source>
</evidence>
<comment type="subunit">
    <text evidence="7">Binds to ARF1 and ARF2.</text>
</comment>
<dbReference type="InterPro" id="IPR008152">
    <property type="entry name" value="Clathrin_a/b/g-adaptin_app_Ig"/>
</dbReference>
<dbReference type="Gene3D" id="1.25.40.90">
    <property type="match status" value="1"/>
</dbReference>
<comment type="subcellular location">
    <subcellularLocation>
        <location evidence="1">Golgi apparatus</location>
        <location evidence="1">trans-Golgi network</location>
    </subcellularLocation>
</comment>
<dbReference type="GO" id="GO:0006895">
    <property type="term" value="P:Golgi to endosome transport"/>
    <property type="evidence" value="ECO:0007669"/>
    <property type="project" value="TreeGrafter"/>
</dbReference>
<keyword evidence="4" id="KW-0333">Golgi apparatus</keyword>
<dbReference type="Pfam" id="PF00790">
    <property type="entry name" value="VHS"/>
    <property type="match status" value="1"/>
</dbReference>
<name>A0A1X7R2D1_9SACH</name>